<dbReference type="PROSITE" id="PS00518">
    <property type="entry name" value="ZF_RING_1"/>
    <property type="match status" value="1"/>
</dbReference>
<dbReference type="InterPro" id="IPR042448">
    <property type="entry name" value="CCNB1IP1"/>
</dbReference>
<organism evidence="6 7">
    <name type="scientific">Coemansia javaensis</name>
    <dbReference type="NCBI Taxonomy" id="2761396"/>
    <lineage>
        <taxon>Eukaryota</taxon>
        <taxon>Fungi</taxon>
        <taxon>Fungi incertae sedis</taxon>
        <taxon>Zoopagomycota</taxon>
        <taxon>Kickxellomycotina</taxon>
        <taxon>Kickxellomycetes</taxon>
        <taxon>Kickxellales</taxon>
        <taxon>Kickxellaceae</taxon>
        <taxon>Coemansia</taxon>
    </lineage>
</organism>
<evidence type="ECO:0000256" key="4">
    <source>
        <dbReference type="PROSITE-ProRule" id="PRU00175"/>
    </source>
</evidence>
<evidence type="ECO:0000259" key="5">
    <source>
        <dbReference type="PROSITE" id="PS50089"/>
    </source>
</evidence>
<dbReference type="PANTHER" id="PTHR14305">
    <property type="entry name" value="E3 UBIQUITIN-PROTEIN LIGASE CCNB1IP1"/>
    <property type="match status" value="1"/>
</dbReference>
<keyword evidence="3" id="KW-0862">Zinc</keyword>
<dbReference type="Gene3D" id="3.30.40.10">
    <property type="entry name" value="Zinc/RING finger domain, C3HC4 (zinc finger)"/>
    <property type="match status" value="1"/>
</dbReference>
<dbReference type="OrthoDB" id="441210at2759"/>
<proteinExistence type="predicted"/>
<dbReference type="GO" id="GO:0007131">
    <property type="term" value="P:reciprocal meiotic recombination"/>
    <property type="evidence" value="ECO:0007669"/>
    <property type="project" value="InterPro"/>
</dbReference>
<sequence>MSGCALRCNNIQCRLELSHAKSACITKCSHIFCTECASGIAFPSSACPACRTALDMPADMTTVALSVTEKQKSFILAGLHPSVVADICGRALSFWSYQTALELAFYRESAGAQQHKAREVEAHASAAIAAANARATGARAMAEDMLEDRSRQLQSLKAAYDGLCQQRMFSEGDV</sequence>
<feature type="domain" description="RING-type" evidence="5">
    <location>
        <begin position="13"/>
        <end position="51"/>
    </location>
</feature>
<dbReference type="InterPro" id="IPR017907">
    <property type="entry name" value="Znf_RING_CS"/>
</dbReference>
<evidence type="ECO:0000256" key="3">
    <source>
        <dbReference type="ARBA" id="ARBA00022833"/>
    </source>
</evidence>
<dbReference type="GO" id="GO:0008270">
    <property type="term" value="F:zinc ion binding"/>
    <property type="evidence" value="ECO:0007669"/>
    <property type="project" value="UniProtKB-KW"/>
</dbReference>
<dbReference type="Proteomes" id="UP001140217">
    <property type="component" value="Unassembled WGS sequence"/>
</dbReference>
<dbReference type="InterPro" id="IPR001841">
    <property type="entry name" value="Znf_RING"/>
</dbReference>
<name>A0A9W8LI98_9FUNG</name>
<dbReference type="GO" id="GO:0000795">
    <property type="term" value="C:synaptonemal complex"/>
    <property type="evidence" value="ECO:0007669"/>
    <property type="project" value="InterPro"/>
</dbReference>
<protein>
    <recommendedName>
        <fullName evidence="5">RING-type domain-containing protein</fullName>
    </recommendedName>
</protein>
<evidence type="ECO:0000313" key="6">
    <source>
        <dbReference type="EMBL" id="KAJ2780303.1"/>
    </source>
</evidence>
<dbReference type="SUPFAM" id="SSF57850">
    <property type="entry name" value="RING/U-box"/>
    <property type="match status" value="1"/>
</dbReference>
<dbReference type="Pfam" id="PF14634">
    <property type="entry name" value="zf-RING_5"/>
    <property type="match status" value="1"/>
</dbReference>
<evidence type="ECO:0000313" key="7">
    <source>
        <dbReference type="Proteomes" id="UP001140217"/>
    </source>
</evidence>
<dbReference type="AlphaFoldDB" id="A0A9W8LI98"/>
<accession>A0A9W8LI98</accession>
<dbReference type="GO" id="GO:0061630">
    <property type="term" value="F:ubiquitin protein ligase activity"/>
    <property type="evidence" value="ECO:0007669"/>
    <property type="project" value="InterPro"/>
</dbReference>
<gene>
    <name evidence="6" type="ORF">H4R18_003539</name>
</gene>
<dbReference type="EMBL" id="JANBUL010000143">
    <property type="protein sequence ID" value="KAJ2780303.1"/>
    <property type="molecule type" value="Genomic_DNA"/>
</dbReference>
<keyword evidence="7" id="KW-1185">Reference proteome</keyword>
<evidence type="ECO:0000256" key="1">
    <source>
        <dbReference type="ARBA" id="ARBA00022723"/>
    </source>
</evidence>
<dbReference type="PROSITE" id="PS50089">
    <property type="entry name" value="ZF_RING_2"/>
    <property type="match status" value="1"/>
</dbReference>
<keyword evidence="2 4" id="KW-0863">Zinc-finger</keyword>
<evidence type="ECO:0000256" key="2">
    <source>
        <dbReference type="ARBA" id="ARBA00022771"/>
    </source>
</evidence>
<dbReference type="PANTHER" id="PTHR14305:SF0">
    <property type="entry name" value="E3 UBIQUITIN-PROTEIN LIGASE CCNB1IP1"/>
    <property type="match status" value="1"/>
</dbReference>
<reference evidence="6" key="1">
    <citation type="submission" date="2022-07" db="EMBL/GenBank/DDBJ databases">
        <title>Phylogenomic reconstructions and comparative analyses of Kickxellomycotina fungi.</title>
        <authorList>
            <person name="Reynolds N.K."/>
            <person name="Stajich J.E."/>
            <person name="Barry K."/>
            <person name="Grigoriev I.V."/>
            <person name="Crous P."/>
            <person name="Smith M.E."/>
        </authorList>
    </citation>
    <scope>NUCLEOTIDE SEQUENCE</scope>
    <source>
        <strain evidence="6">NBRC 105414</strain>
    </source>
</reference>
<comment type="caution">
    <text evidence="6">The sequence shown here is derived from an EMBL/GenBank/DDBJ whole genome shotgun (WGS) entry which is preliminary data.</text>
</comment>
<dbReference type="InterPro" id="IPR013083">
    <property type="entry name" value="Znf_RING/FYVE/PHD"/>
</dbReference>
<keyword evidence="1" id="KW-0479">Metal-binding</keyword>